<dbReference type="GO" id="GO:0042597">
    <property type="term" value="C:periplasmic space"/>
    <property type="evidence" value="ECO:0007669"/>
    <property type="project" value="UniProtKB-SubCell"/>
</dbReference>
<evidence type="ECO:0000256" key="6">
    <source>
        <dbReference type="ARBA" id="ARBA00022525"/>
    </source>
</evidence>
<evidence type="ECO:0000256" key="11">
    <source>
        <dbReference type="ARBA" id="ARBA00023237"/>
    </source>
</evidence>
<evidence type="ECO:0000256" key="8">
    <source>
        <dbReference type="ARBA" id="ARBA00022729"/>
    </source>
</evidence>
<gene>
    <name evidence="12" type="primary">omp747</name>
</gene>
<evidence type="ECO:0000256" key="1">
    <source>
        <dbReference type="ARBA" id="ARBA00004241"/>
    </source>
</evidence>
<evidence type="ECO:0000256" key="4">
    <source>
        <dbReference type="ARBA" id="ARBA00004613"/>
    </source>
</evidence>
<reference evidence="12" key="1">
    <citation type="submission" date="2016-10" db="EMBL/GenBank/DDBJ databases">
        <title>Proteomic and phylogenetic analysis of the outer membrane protein repertoire of gastric Helicobacter species.</title>
        <authorList>
            <person name="Joosten M."/>
        </authorList>
    </citation>
    <scope>NUCLEOTIDE SEQUENCE</scope>
    <source>
        <strain evidence="12">Acino2</strain>
    </source>
</reference>
<evidence type="ECO:0000256" key="10">
    <source>
        <dbReference type="ARBA" id="ARBA00023136"/>
    </source>
</evidence>
<accession>A0A1M4NFK9</accession>
<evidence type="ECO:0000256" key="5">
    <source>
        <dbReference type="ARBA" id="ARBA00022452"/>
    </source>
</evidence>
<keyword evidence="5" id="KW-1134">Transmembrane beta strand</keyword>
<dbReference type="AlphaFoldDB" id="A0A1M4NFK9"/>
<protein>
    <submittedName>
        <fullName evidence="12">OMP747</fullName>
    </submittedName>
</protein>
<keyword evidence="11" id="KW-0998">Cell outer membrane</keyword>
<organism evidence="12">
    <name type="scientific">Helicobacter acinonychis</name>
    <name type="common">Helicobacter acinonyx</name>
    <dbReference type="NCBI Taxonomy" id="212"/>
    <lineage>
        <taxon>Bacteria</taxon>
        <taxon>Pseudomonadati</taxon>
        <taxon>Campylobacterota</taxon>
        <taxon>Epsilonproteobacteria</taxon>
        <taxon>Campylobacterales</taxon>
        <taxon>Helicobacteraceae</taxon>
        <taxon>Helicobacter</taxon>
    </lineage>
</organism>
<evidence type="ECO:0000256" key="3">
    <source>
        <dbReference type="ARBA" id="ARBA00004571"/>
    </source>
</evidence>
<dbReference type="GO" id="GO:0005576">
    <property type="term" value="C:extracellular region"/>
    <property type="evidence" value="ECO:0007669"/>
    <property type="project" value="UniProtKB-SubCell"/>
</dbReference>
<dbReference type="EMBL" id="LT632801">
    <property type="protein sequence ID" value="SFZ70629.1"/>
    <property type="molecule type" value="Genomic_DNA"/>
</dbReference>
<keyword evidence="8" id="KW-0732">Signal</keyword>
<evidence type="ECO:0000256" key="9">
    <source>
        <dbReference type="ARBA" id="ARBA00022764"/>
    </source>
</evidence>
<dbReference type="GO" id="GO:0009986">
    <property type="term" value="C:cell surface"/>
    <property type="evidence" value="ECO:0007669"/>
    <property type="project" value="UniProtKB-SubCell"/>
</dbReference>
<keyword evidence="6" id="KW-0964">Secreted</keyword>
<name>A0A1M4NFK9_HELAC</name>
<evidence type="ECO:0000313" key="12">
    <source>
        <dbReference type="EMBL" id="SFZ70629.1"/>
    </source>
</evidence>
<dbReference type="Pfam" id="PF02691">
    <property type="entry name" value="VacA"/>
    <property type="match status" value="1"/>
</dbReference>
<dbReference type="GO" id="GO:0009279">
    <property type="term" value="C:cell outer membrane"/>
    <property type="evidence" value="ECO:0007669"/>
    <property type="project" value="UniProtKB-SubCell"/>
</dbReference>
<comment type="subcellular location">
    <subcellularLocation>
        <location evidence="3">Cell outer membrane</location>
        <topology evidence="3">Multi-pass membrane protein</topology>
    </subcellularLocation>
    <subcellularLocation>
        <location evidence="1">Cell surface</location>
    </subcellularLocation>
    <subcellularLocation>
        <location evidence="2">Periplasm</location>
    </subcellularLocation>
    <subcellularLocation>
        <location evidence="4">Secreted</location>
    </subcellularLocation>
</comment>
<sequence>MSAGKCSPFSGDIGDKSRITTVRLETGYSPLYARGVKFKSGKKPVIDGMCHAPWNYFDARNTTGVETTKKILFGALGNLAGKIGLNNLTLGHHASMDYGKDLDLTLQGHFINNQGVMDLFVQNWRAATLNASHQASMLFNNMTDNTTGFYKPLIKINNAQNLTKNTEHVFGGSAKH</sequence>
<evidence type="ECO:0000256" key="7">
    <source>
        <dbReference type="ARBA" id="ARBA00022692"/>
    </source>
</evidence>
<evidence type="ECO:0000256" key="2">
    <source>
        <dbReference type="ARBA" id="ARBA00004418"/>
    </source>
</evidence>
<keyword evidence="7" id="KW-0812">Transmembrane</keyword>
<proteinExistence type="predicted"/>
<keyword evidence="10" id="KW-0472">Membrane</keyword>
<keyword evidence="9" id="KW-0574">Periplasm</keyword>
<dbReference type="InterPro" id="IPR003842">
    <property type="entry name" value="Vacuolating_cytotoxin"/>
</dbReference>